<keyword evidence="6" id="KW-0560">Oxidoreductase</keyword>
<dbReference type="PANTHER" id="PTHR43086">
    <property type="entry name" value="VERY-LONG-CHAIN 3-OXOOACYL-COA REDUCTASE"/>
    <property type="match status" value="1"/>
</dbReference>
<protein>
    <submittedName>
        <fullName evidence="10">Uncharacterized protein</fullName>
    </submittedName>
</protein>
<dbReference type="GO" id="GO:0030497">
    <property type="term" value="P:fatty acid elongation"/>
    <property type="evidence" value="ECO:0007669"/>
    <property type="project" value="TreeGrafter"/>
</dbReference>
<keyword evidence="7" id="KW-0443">Lipid metabolism</keyword>
<dbReference type="InterPro" id="IPR020904">
    <property type="entry name" value="Sc_DH/Rdtase_CS"/>
</dbReference>
<name>A0A9Q0M4V5_BLOTA</name>
<evidence type="ECO:0000256" key="2">
    <source>
        <dbReference type="ARBA" id="ARBA00022516"/>
    </source>
</evidence>
<dbReference type="GO" id="GO:0016491">
    <property type="term" value="F:oxidoreductase activity"/>
    <property type="evidence" value="ECO:0007669"/>
    <property type="project" value="UniProtKB-KW"/>
</dbReference>
<evidence type="ECO:0000256" key="8">
    <source>
        <dbReference type="ARBA" id="ARBA00023160"/>
    </source>
</evidence>
<dbReference type="SUPFAM" id="SSF51735">
    <property type="entry name" value="NAD(P)-binding Rossmann-fold domains"/>
    <property type="match status" value="1"/>
</dbReference>
<dbReference type="Gene3D" id="3.40.50.720">
    <property type="entry name" value="NAD(P)-binding Rossmann-like Domain"/>
    <property type="match status" value="1"/>
</dbReference>
<organism evidence="10 11">
    <name type="scientific">Blomia tropicalis</name>
    <name type="common">Mite</name>
    <dbReference type="NCBI Taxonomy" id="40697"/>
    <lineage>
        <taxon>Eukaryota</taxon>
        <taxon>Metazoa</taxon>
        <taxon>Ecdysozoa</taxon>
        <taxon>Arthropoda</taxon>
        <taxon>Chelicerata</taxon>
        <taxon>Arachnida</taxon>
        <taxon>Acari</taxon>
        <taxon>Acariformes</taxon>
        <taxon>Sarcoptiformes</taxon>
        <taxon>Astigmata</taxon>
        <taxon>Glycyphagoidea</taxon>
        <taxon>Echimyopodidae</taxon>
        <taxon>Blomia</taxon>
    </lineage>
</organism>
<dbReference type="PRINTS" id="PR00081">
    <property type="entry name" value="GDHRDH"/>
</dbReference>
<keyword evidence="5" id="KW-0752">Steroid biosynthesis</keyword>
<dbReference type="GO" id="GO:0006694">
    <property type="term" value="P:steroid biosynthetic process"/>
    <property type="evidence" value="ECO:0007669"/>
    <property type="project" value="UniProtKB-KW"/>
</dbReference>
<accession>A0A9Q0M4V5</accession>
<evidence type="ECO:0000313" key="10">
    <source>
        <dbReference type="EMBL" id="KAJ6218924.1"/>
    </source>
</evidence>
<dbReference type="PROSITE" id="PS00061">
    <property type="entry name" value="ADH_SHORT"/>
    <property type="match status" value="1"/>
</dbReference>
<dbReference type="InterPro" id="IPR036291">
    <property type="entry name" value="NAD(P)-bd_dom_sf"/>
</dbReference>
<evidence type="ECO:0000256" key="5">
    <source>
        <dbReference type="ARBA" id="ARBA00022955"/>
    </source>
</evidence>
<dbReference type="AlphaFoldDB" id="A0A9Q0M4V5"/>
<keyword evidence="3" id="KW-0276">Fatty acid metabolism</keyword>
<dbReference type="PANTHER" id="PTHR43086:SF2">
    <property type="entry name" value="HYDROXYSTEROID DEHYDROGENASE-LIKE PROTEIN 1"/>
    <property type="match status" value="1"/>
</dbReference>
<proteinExistence type="inferred from homology"/>
<evidence type="ECO:0000313" key="11">
    <source>
        <dbReference type="Proteomes" id="UP001142055"/>
    </source>
</evidence>
<dbReference type="PRINTS" id="PR00080">
    <property type="entry name" value="SDRFAMILY"/>
</dbReference>
<keyword evidence="8" id="KW-0275">Fatty acid biosynthesis</keyword>
<dbReference type="Proteomes" id="UP001142055">
    <property type="component" value="Chromosome 2"/>
</dbReference>
<comment type="pathway">
    <text evidence="1">Lipid metabolism; fatty acid biosynthesis.</text>
</comment>
<evidence type="ECO:0000256" key="1">
    <source>
        <dbReference type="ARBA" id="ARBA00005194"/>
    </source>
</evidence>
<keyword evidence="11" id="KW-1185">Reference proteome</keyword>
<evidence type="ECO:0000256" key="9">
    <source>
        <dbReference type="ARBA" id="ARBA00038261"/>
    </source>
</evidence>
<dbReference type="EMBL" id="JAPWDV010000002">
    <property type="protein sequence ID" value="KAJ6218924.1"/>
    <property type="molecule type" value="Genomic_DNA"/>
</dbReference>
<keyword evidence="2" id="KW-0444">Lipid biosynthesis</keyword>
<gene>
    <name evidence="10" type="ORF">RDWZM_004736</name>
</gene>
<reference evidence="10" key="1">
    <citation type="submission" date="2022-12" db="EMBL/GenBank/DDBJ databases">
        <title>Genome assemblies of Blomia tropicalis.</title>
        <authorList>
            <person name="Cui Y."/>
        </authorList>
    </citation>
    <scope>NUCLEOTIDE SEQUENCE</scope>
    <source>
        <tissue evidence="10">Adult mites</tissue>
    </source>
</reference>
<dbReference type="Pfam" id="PF00106">
    <property type="entry name" value="adh_short"/>
    <property type="match status" value="1"/>
</dbReference>
<dbReference type="GO" id="GO:0005783">
    <property type="term" value="C:endoplasmic reticulum"/>
    <property type="evidence" value="ECO:0007669"/>
    <property type="project" value="TreeGrafter"/>
</dbReference>
<comment type="similarity">
    <text evidence="9">Belongs to the short-chain dehydrogenases/reductases (SDR) family. 17-beta-HSD 3 subfamily.</text>
</comment>
<keyword evidence="4" id="KW-0521">NADP</keyword>
<sequence>MGMSDQKTKITIEARCLGVEYMVVDFSHQDIYGEIEERLKQLNGPIHVLVNNVGMMFNIPEYFIKYPKDFNLKLINTNIVSITMMCQIVMPIMMEQKRRIKTNDRGIIINIGSAAGLTEFPFFSTYSASKAYITYFSKILSYEYEQDGIIIQTVTPNQVDTKLAANVQVPNLSTTPQSFVSYALKTVANERFTNGHPKHKLINNLSKFIGDLLGNHLYMNFKFRIIQNEMNLIKNANRKTKLISIDDDKIFD</sequence>
<comment type="caution">
    <text evidence="10">The sequence shown here is derived from an EMBL/GenBank/DDBJ whole genome shotgun (WGS) entry which is preliminary data.</text>
</comment>
<evidence type="ECO:0000256" key="3">
    <source>
        <dbReference type="ARBA" id="ARBA00022832"/>
    </source>
</evidence>
<evidence type="ECO:0000256" key="6">
    <source>
        <dbReference type="ARBA" id="ARBA00023002"/>
    </source>
</evidence>
<evidence type="ECO:0000256" key="7">
    <source>
        <dbReference type="ARBA" id="ARBA00023098"/>
    </source>
</evidence>
<evidence type="ECO:0000256" key="4">
    <source>
        <dbReference type="ARBA" id="ARBA00022857"/>
    </source>
</evidence>
<dbReference type="InterPro" id="IPR002347">
    <property type="entry name" value="SDR_fam"/>
</dbReference>